<dbReference type="Pfam" id="PF00817">
    <property type="entry name" value="IMS"/>
    <property type="match status" value="1"/>
</dbReference>
<dbReference type="CDD" id="cd17719">
    <property type="entry name" value="BRCT_Rev1"/>
    <property type="match status" value="1"/>
</dbReference>
<dbReference type="PROSITE" id="PS50173">
    <property type="entry name" value="UMUC"/>
    <property type="match status" value="1"/>
</dbReference>
<comment type="subcellular location">
    <subcellularLocation>
        <location evidence="1">Nucleus</location>
    </subcellularLocation>
</comment>
<dbReference type="CDD" id="cd01701">
    <property type="entry name" value="PolY_Rev1"/>
    <property type="match status" value="1"/>
</dbReference>
<evidence type="ECO:0000256" key="9">
    <source>
        <dbReference type="ARBA" id="ARBA00022842"/>
    </source>
</evidence>
<dbReference type="Gene3D" id="3.30.1490.100">
    <property type="entry name" value="DNA polymerase, Y-family, little finger domain"/>
    <property type="match status" value="1"/>
</dbReference>
<dbReference type="SUPFAM" id="SSF52113">
    <property type="entry name" value="BRCT domain"/>
    <property type="match status" value="1"/>
</dbReference>
<organism evidence="17 18">
    <name type="scientific">Lingula anatina</name>
    <name type="common">Brachiopod</name>
    <name type="synonym">Lingula unguis</name>
    <dbReference type="NCBI Taxonomy" id="7574"/>
    <lineage>
        <taxon>Eukaryota</taxon>
        <taxon>Metazoa</taxon>
        <taxon>Spiralia</taxon>
        <taxon>Lophotrochozoa</taxon>
        <taxon>Brachiopoda</taxon>
        <taxon>Linguliformea</taxon>
        <taxon>Lingulata</taxon>
        <taxon>Lingulida</taxon>
        <taxon>Linguloidea</taxon>
        <taxon>Lingulidae</taxon>
        <taxon>Lingula</taxon>
    </lineage>
</organism>
<evidence type="ECO:0000313" key="18">
    <source>
        <dbReference type="RefSeq" id="XP_013397890.1"/>
    </source>
</evidence>
<dbReference type="InterPro" id="IPR053848">
    <property type="entry name" value="IMS_HHH_1"/>
</dbReference>
<dbReference type="InterPro" id="IPR001357">
    <property type="entry name" value="BRCT_dom"/>
</dbReference>
<dbReference type="Pfam" id="PF11799">
    <property type="entry name" value="IMS_C"/>
    <property type="match status" value="1"/>
</dbReference>
<evidence type="ECO:0000256" key="7">
    <source>
        <dbReference type="ARBA" id="ARBA00022723"/>
    </source>
</evidence>
<dbReference type="InterPro" id="IPR031991">
    <property type="entry name" value="Rev1_C"/>
</dbReference>
<dbReference type="GO" id="GO:0006281">
    <property type="term" value="P:DNA repair"/>
    <property type="evidence" value="ECO:0007669"/>
    <property type="project" value="UniProtKB-KW"/>
</dbReference>
<dbReference type="InterPro" id="IPR036420">
    <property type="entry name" value="BRCT_dom_sf"/>
</dbReference>
<dbReference type="GO" id="GO:0003684">
    <property type="term" value="F:damaged DNA binding"/>
    <property type="evidence" value="ECO:0007669"/>
    <property type="project" value="InterPro"/>
</dbReference>
<keyword evidence="9 13" id="KW-0460">Magnesium</keyword>
<dbReference type="CDD" id="cd12145">
    <property type="entry name" value="Rev1_C"/>
    <property type="match status" value="1"/>
</dbReference>
<dbReference type="PIRSF" id="PIRSF036573">
    <property type="entry name" value="REV1"/>
    <property type="match status" value="1"/>
</dbReference>
<feature type="compositionally biased region" description="Polar residues" evidence="14">
    <location>
        <begin position="1055"/>
        <end position="1065"/>
    </location>
</feature>
<dbReference type="FunCoup" id="A0A1S3II24">
    <property type="interactions" value="1490"/>
</dbReference>
<feature type="region of interest" description="Disordered" evidence="14">
    <location>
        <begin position="327"/>
        <end position="488"/>
    </location>
</feature>
<evidence type="ECO:0000256" key="13">
    <source>
        <dbReference type="PIRSR" id="PIRSR036573-2"/>
    </source>
</evidence>
<feature type="compositionally biased region" description="Low complexity" evidence="14">
    <location>
        <begin position="375"/>
        <end position="386"/>
    </location>
</feature>
<dbReference type="Gene3D" id="1.20.58.1280">
    <property type="entry name" value="DNA repair protein Rev1, C-terminal domain"/>
    <property type="match status" value="1"/>
</dbReference>
<keyword evidence="7 13" id="KW-0479">Metal-binding</keyword>
<feature type="binding site" evidence="13">
    <location>
        <position position="772"/>
    </location>
    <ligand>
        <name>Mg(2+)</name>
        <dbReference type="ChEBI" id="CHEBI:18420"/>
        <label>1</label>
    </ligand>
</feature>
<dbReference type="OrthoDB" id="427711at2759"/>
<evidence type="ECO:0000256" key="8">
    <source>
        <dbReference type="ARBA" id="ARBA00022763"/>
    </source>
</evidence>
<feature type="compositionally biased region" description="Low complexity" evidence="14">
    <location>
        <begin position="472"/>
        <end position="482"/>
    </location>
</feature>
<feature type="compositionally biased region" description="Polar residues" evidence="14">
    <location>
        <begin position="462"/>
        <end position="471"/>
    </location>
</feature>
<evidence type="ECO:0000256" key="3">
    <source>
        <dbReference type="ARBA" id="ARBA00020399"/>
    </source>
</evidence>
<keyword evidence="10" id="KW-0238">DNA-binding</keyword>
<keyword evidence="5" id="KW-0808">Transferase</keyword>
<feature type="compositionally biased region" description="Basic residues" evidence="14">
    <location>
        <begin position="1290"/>
        <end position="1302"/>
    </location>
</feature>
<feature type="domain" description="BRCT" evidence="15">
    <location>
        <begin position="49"/>
        <end position="136"/>
    </location>
</feature>
<dbReference type="RefSeq" id="XP_013397890.1">
    <property type="nucleotide sequence ID" value="XM_013542436.2"/>
</dbReference>
<comment type="cofactor">
    <cofactor evidence="13">
        <name>Mg(2+)</name>
        <dbReference type="ChEBI" id="CHEBI:18420"/>
    </cofactor>
    <text evidence="13">Binds 2 magnesium ions.</text>
</comment>
<feature type="compositionally biased region" description="Basic and acidic residues" evidence="14">
    <location>
        <begin position="1247"/>
        <end position="1258"/>
    </location>
</feature>
<dbReference type="FunFam" id="3.40.50.10190:FF:000009">
    <property type="entry name" value="DNA repair protein REV1"/>
    <property type="match status" value="1"/>
</dbReference>
<proteinExistence type="inferred from homology"/>
<keyword evidence="8" id="KW-0227">DNA damage</keyword>
<feature type="region of interest" description="Disordered" evidence="14">
    <location>
        <begin position="1048"/>
        <end position="1067"/>
    </location>
</feature>
<dbReference type="Gene3D" id="3.30.70.270">
    <property type="match status" value="2"/>
</dbReference>
<keyword evidence="11" id="KW-0234">DNA repair</keyword>
<evidence type="ECO:0000256" key="12">
    <source>
        <dbReference type="ARBA" id="ARBA00023242"/>
    </source>
</evidence>
<dbReference type="InterPro" id="IPR012112">
    <property type="entry name" value="REV1"/>
</dbReference>
<dbReference type="GO" id="GO:0042276">
    <property type="term" value="P:error-prone translesion synthesis"/>
    <property type="evidence" value="ECO:0007669"/>
    <property type="project" value="InterPro"/>
</dbReference>
<dbReference type="Gene3D" id="6.10.250.1630">
    <property type="match status" value="2"/>
</dbReference>
<dbReference type="InterPro" id="IPR038401">
    <property type="entry name" value="Rev1_C_sf"/>
</dbReference>
<evidence type="ECO:0000256" key="11">
    <source>
        <dbReference type="ARBA" id="ARBA00023204"/>
    </source>
</evidence>
<dbReference type="Gene3D" id="3.40.50.10190">
    <property type="entry name" value="BRCT domain"/>
    <property type="match status" value="1"/>
</dbReference>
<dbReference type="InterPro" id="IPR025527">
    <property type="entry name" value="HUWE1/Rev1_UBM"/>
</dbReference>
<feature type="compositionally biased region" description="Polar residues" evidence="14">
    <location>
        <begin position="166"/>
        <end position="189"/>
    </location>
</feature>
<evidence type="ECO:0000259" key="15">
    <source>
        <dbReference type="PROSITE" id="PS50172"/>
    </source>
</evidence>
<feature type="compositionally biased region" description="Basic and acidic residues" evidence="14">
    <location>
        <begin position="1195"/>
        <end position="1205"/>
    </location>
</feature>
<dbReference type="InterPro" id="IPR047346">
    <property type="entry name" value="Rev1_UBM1/2"/>
</dbReference>
<feature type="compositionally biased region" description="Gly residues" evidence="14">
    <location>
        <begin position="446"/>
        <end position="459"/>
    </location>
</feature>
<dbReference type="GO" id="GO:0005634">
    <property type="term" value="C:nucleus"/>
    <property type="evidence" value="ECO:0007669"/>
    <property type="project" value="UniProtKB-SubCell"/>
</dbReference>
<feature type="binding site" evidence="13">
    <location>
        <position position="604"/>
    </location>
    <ligand>
        <name>Mg(2+)</name>
        <dbReference type="ChEBI" id="CHEBI:18420"/>
        <label>1</label>
    </ligand>
</feature>
<dbReference type="InParanoid" id="A0A1S3II24"/>
<evidence type="ECO:0000256" key="5">
    <source>
        <dbReference type="ARBA" id="ARBA00022679"/>
    </source>
</evidence>
<gene>
    <name evidence="18" type="primary">LOC106164496</name>
</gene>
<evidence type="ECO:0000256" key="4">
    <source>
        <dbReference type="ARBA" id="ARBA00022634"/>
    </source>
</evidence>
<dbReference type="CDD" id="cd19318">
    <property type="entry name" value="Rev1_UBM2"/>
    <property type="match status" value="1"/>
</dbReference>
<dbReference type="PROSITE" id="PS50172">
    <property type="entry name" value="BRCT"/>
    <property type="match status" value="1"/>
</dbReference>
<feature type="region of interest" description="Disordered" evidence="14">
    <location>
        <begin position="1170"/>
        <end position="1226"/>
    </location>
</feature>
<evidence type="ECO:0000256" key="10">
    <source>
        <dbReference type="ARBA" id="ARBA00023125"/>
    </source>
</evidence>
<dbReference type="PANTHER" id="PTHR45990">
    <property type="entry name" value="DNA REPAIR PROTEIN REV1"/>
    <property type="match status" value="1"/>
</dbReference>
<feature type="region of interest" description="Disordered" evidence="14">
    <location>
        <begin position="1247"/>
        <end position="1304"/>
    </location>
</feature>
<evidence type="ECO:0000256" key="6">
    <source>
        <dbReference type="ARBA" id="ARBA00022695"/>
    </source>
</evidence>
<feature type="region of interest" description="Disordered" evidence="14">
    <location>
        <begin position="29"/>
        <end position="48"/>
    </location>
</feature>
<keyword evidence="4" id="KW-0237">DNA synthesis</keyword>
<dbReference type="Proteomes" id="UP000085678">
    <property type="component" value="Unplaced"/>
</dbReference>
<dbReference type="GO" id="GO:0046872">
    <property type="term" value="F:metal ion binding"/>
    <property type="evidence" value="ECO:0007669"/>
    <property type="project" value="UniProtKB-KW"/>
</dbReference>
<dbReference type="Pfam" id="PF21999">
    <property type="entry name" value="IMS_HHH_1"/>
    <property type="match status" value="1"/>
</dbReference>
<feature type="domain" description="UmuC" evidence="16">
    <location>
        <begin position="600"/>
        <end position="855"/>
    </location>
</feature>
<dbReference type="SMART" id="SM00292">
    <property type="entry name" value="BRCT"/>
    <property type="match status" value="1"/>
</dbReference>
<feature type="compositionally biased region" description="Basic and acidic residues" evidence="14">
    <location>
        <begin position="634"/>
        <end position="658"/>
    </location>
</feature>
<evidence type="ECO:0000256" key="14">
    <source>
        <dbReference type="SAM" id="MobiDB-lite"/>
    </source>
</evidence>
<dbReference type="FunFam" id="3.30.1490.100:FF:000001">
    <property type="entry name" value="DNA repair protein REV1"/>
    <property type="match status" value="1"/>
</dbReference>
<dbReference type="Pfam" id="PF14377">
    <property type="entry name" value="UBM"/>
    <property type="match status" value="2"/>
</dbReference>
<keyword evidence="6" id="KW-0548">Nucleotidyltransferase</keyword>
<dbReference type="InterPro" id="IPR036775">
    <property type="entry name" value="DNA_pol_Y-fam_lit_finger_sf"/>
</dbReference>
<feature type="binding site" evidence="13">
    <location>
        <position position="773"/>
    </location>
    <ligand>
        <name>Mg(2+)</name>
        <dbReference type="ChEBI" id="CHEBI:18420"/>
        <label>1</label>
    </ligand>
</feature>
<dbReference type="Gene3D" id="6.10.250.1490">
    <property type="match status" value="1"/>
</dbReference>
<sequence length="1456" mass="159990">MSSMQRGTKRQTVDKDGWGSRGGYMNAKKQKLQEQFQEEKPVAQTEEGQSSNIFHGVAIFVNGYTNPSANQLKRLMMLHGGKYIHYLSKLSVTHVIASNLPDSKIRDLKVQKVVRPDWITDSIKAGKLLSHVPYLLYTARSKLQPALSFSSHATSSTHQPHFGNEAVSNNNSSCQSAYNSRLETESNGNSVSSSKTKHYSSSRNDLFCEEGYLSGCTSLSRHSPIRNSISPATISHHSSITESVSVVKKLPDFHHGAAQPSMSEQNLNKELSDSGSKHFKSTTLMREKVSGQRDSSGEAASFLKDSAFHIPPPRRTVDVSRAHPFLKNSDPVFKDLSSTSSVSSLSSAGTSSPMPASTSPSSCLLQTLNKGPDGNNASSTTPPNTNQHVPDKSAHFSGPFRMSDNVERSASQQISPSRILVNAQRSSSNVQPFSVSPQSKISESGQGSGGSGQTSGSGGQLHPSSSVASTARSGQGSSSRGQYSPHSRMSKAGEANFVAEFYSHSRLHYLSTWGAEFKAYVNELQSKSCDFLGRAHLKEMMQKRKNGTDASWDIALDRLSVSYGEKLSSEICDISDSGMGIKKFNSDKIKQLSEESGRVIMHIDMDSFFVSVGLRNRPDLSGKPVAVTHSRGKGVPDKSEKDVEKEFSLWHKKKEERMRKNKKSGIQQSSELDSQTNLDDDLDTDLGEVQDKPGPVQQSSEATFHSMAEIASCSYEARKAGVKNGMFMGQARRLCPELVTIPYDFEGYKTVAQQLYDIIASYTHDIEAVSCDEMYVDCTELLQDTGASPEELAAIVRQQIREVTKCNASAGLAGNILLARMCTRVAKPNGQFYLPPDQVTDFMKTQSIQDIPGVGRSTSSRLKSMNIQTCGDLQKVSLSTLQKEFGPKTGQSLHRFCRGIDDRPIKVEKERKSVSAEINYGIRFTKWEEVEKFLYELAEEVHNRMSKVKVKGKCITVKLKVRSQDAPKETAKFMGHGVCDNLAKSVTLATVTDEADLIGQESVKLVRQLKIDAEDFRGIGIQVSKLEDNSGKSTVRGGKQSILAYTKQLPGPGQDGSNVSGTSRQTKAEVTVDSGTKMAETPDMFELARRKTAKGVLPPLPNLNVTVTTARAVQAEAETYLPSPSQVDPEVLRELPPDIREQIENQIKSHKEKATAAAFTQNAPLAKMAAENDGEPLPGCSHWRVPTPPSTESTTKNDTRDKTNVDSDDAEKRPRHLSGPIVPLPSLSQVDMSCFDALPPEMQKELKDAYERQEKKQQQQELLSKQKSPTKNSSPNRAGKKKGSPLFKVPHGKPGKHKKLSPKKLNFANQPKISSVMNQPAKGVVMEQTRNQRNNSNNTPGGVGSVQTKGVTVEQDKPAVNLCGAVTWCEVKTLLMEWVQSMTAPVEEDLDIIVQYVSELVEDKNLEMVDLTLKFLRRQVQKTASKEWSSGFQNVLRMAQLVVQAFYGSSLKWEHL</sequence>
<dbReference type="SUPFAM" id="SSF56672">
    <property type="entry name" value="DNA/RNA polymerases"/>
    <property type="match status" value="1"/>
</dbReference>
<dbReference type="STRING" id="7574.A0A1S3II24"/>
<evidence type="ECO:0000313" key="17">
    <source>
        <dbReference type="Proteomes" id="UP000085678"/>
    </source>
</evidence>
<dbReference type="GO" id="GO:0070987">
    <property type="term" value="P:error-free translesion synthesis"/>
    <property type="evidence" value="ECO:0007669"/>
    <property type="project" value="TreeGrafter"/>
</dbReference>
<dbReference type="InterPro" id="IPR001126">
    <property type="entry name" value="UmuC"/>
</dbReference>
<dbReference type="InterPro" id="IPR017961">
    <property type="entry name" value="DNA_pol_Y-fam_little_finger"/>
</dbReference>
<evidence type="ECO:0000256" key="2">
    <source>
        <dbReference type="ARBA" id="ARBA00010945"/>
    </source>
</evidence>
<dbReference type="GO" id="GO:0017125">
    <property type="term" value="F:deoxycytidyl transferase activity"/>
    <property type="evidence" value="ECO:0007669"/>
    <property type="project" value="TreeGrafter"/>
</dbReference>
<feature type="compositionally biased region" description="Low complexity" evidence="14">
    <location>
        <begin position="336"/>
        <end position="362"/>
    </location>
</feature>
<dbReference type="PANTHER" id="PTHR45990:SF1">
    <property type="entry name" value="DNA REPAIR PROTEIN REV1"/>
    <property type="match status" value="1"/>
</dbReference>
<accession>A0A1S3II24</accession>
<name>A0A1S3II24_LINAN</name>
<dbReference type="GeneID" id="106164496"/>
<keyword evidence="17" id="KW-1185">Reference proteome</keyword>
<feature type="region of interest" description="Disordered" evidence="14">
    <location>
        <begin position="1"/>
        <end position="24"/>
    </location>
</feature>
<dbReference type="GO" id="GO:0003887">
    <property type="term" value="F:DNA-directed DNA polymerase activity"/>
    <property type="evidence" value="ECO:0007669"/>
    <property type="project" value="InterPro"/>
</dbReference>
<feature type="region of interest" description="Disordered" evidence="14">
    <location>
        <begin position="620"/>
        <end position="702"/>
    </location>
</feature>
<feature type="region of interest" description="Disordered" evidence="14">
    <location>
        <begin position="154"/>
        <end position="198"/>
    </location>
</feature>
<dbReference type="Gene3D" id="3.40.1170.60">
    <property type="match status" value="1"/>
</dbReference>
<dbReference type="KEGG" id="lak:106164496"/>
<evidence type="ECO:0000259" key="16">
    <source>
        <dbReference type="PROSITE" id="PS50173"/>
    </source>
</evidence>
<feature type="compositionally biased region" description="Polar residues" evidence="14">
    <location>
        <begin position="423"/>
        <end position="437"/>
    </location>
</feature>
<evidence type="ECO:0000256" key="1">
    <source>
        <dbReference type="ARBA" id="ARBA00004123"/>
    </source>
</evidence>
<comment type="similarity">
    <text evidence="2">Belongs to the DNA polymerase type-Y family.</text>
</comment>
<dbReference type="Pfam" id="PF16589">
    <property type="entry name" value="BRCT_2"/>
    <property type="match status" value="1"/>
</dbReference>
<dbReference type="Gene3D" id="1.10.150.20">
    <property type="entry name" value="5' to 3' exonuclease, C-terminal subdomain"/>
    <property type="match status" value="1"/>
</dbReference>
<dbReference type="InterPro" id="IPR043502">
    <property type="entry name" value="DNA/RNA_pol_sf"/>
</dbReference>
<keyword evidence="12" id="KW-0539">Nucleus</keyword>
<feature type="region of interest" description="Disordered" evidence="14">
    <location>
        <begin position="255"/>
        <end position="298"/>
    </location>
</feature>
<dbReference type="Pfam" id="PF16727">
    <property type="entry name" value="REV1_C"/>
    <property type="match status" value="1"/>
</dbReference>
<dbReference type="SUPFAM" id="SSF100879">
    <property type="entry name" value="Lesion bypass DNA polymerase (Y-family), little finger domain"/>
    <property type="match status" value="1"/>
</dbReference>
<protein>
    <recommendedName>
        <fullName evidence="3">DNA repair protein REV1</fullName>
    </recommendedName>
</protein>
<dbReference type="InterPro" id="IPR043128">
    <property type="entry name" value="Rev_trsase/Diguanyl_cyclase"/>
</dbReference>
<feature type="compositionally biased region" description="Polar residues" evidence="14">
    <location>
        <begin position="260"/>
        <end position="269"/>
    </location>
</feature>
<feature type="compositionally biased region" description="Acidic residues" evidence="14">
    <location>
        <begin position="678"/>
        <end position="688"/>
    </location>
</feature>
<reference evidence="18" key="1">
    <citation type="submission" date="2025-08" db="UniProtKB">
        <authorList>
            <consortium name="RefSeq"/>
        </authorList>
    </citation>
    <scope>IDENTIFICATION</scope>
    <source>
        <tissue evidence="18">Gonads</tissue>
    </source>
</reference>